<reference evidence="5 6" key="1">
    <citation type="submission" date="2021-02" db="EMBL/GenBank/DDBJ databases">
        <authorList>
            <person name="Ra J.-S."/>
        </authorList>
    </citation>
    <scope>NUCLEOTIDE SEQUENCE [LARGE SCALE GENOMIC DNA]</scope>
    <source>
        <strain evidence="5 6">MMS20-R1-14</strain>
    </source>
</reference>
<dbReference type="InterPro" id="IPR011663">
    <property type="entry name" value="UTRA"/>
</dbReference>
<dbReference type="InterPro" id="IPR000524">
    <property type="entry name" value="Tscrpt_reg_HTH_GntR"/>
</dbReference>
<dbReference type="InterPro" id="IPR036390">
    <property type="entry name" value="WH_DNA-bd_sf"/>
</dbReference>
<dbReference type="CDD" id="cd07377">
    <property type="entry name" value="WHTH_GntR"/>
    <property type="match status" value="1"/>
</dbReference>
<keyword evidence="6" id="KW-1185">Reference proteome</keyword>
<protein>
    <submittedName>
        <fullName evidence="5">GntR family transcriptional regulator</fullName>
    </submittedName>
</protein>
<keyword evidence="3" id="KW-0804">Transcription</keyword>
<evidence type="ECO:0000256" key="3">
    <source>
        <dbReference type="ARBA" id="ARBA00023163"/>
    </source>
</evidence>
<dbReference type="PANTHER" id="PTHR44846:SF17">
    <property type="entry name" value="GNTR-FAMILY TRANSCRIPTIONAL REGULATOR"/>
    <property type="match status" value="1"/>
</dbReference>
<comment type="caution">
    <text evidence="5">The sequence shown here is derived from an EMBL/GenBank/DDBJ whole genome shotgun (WGS) entry which is preliminary data.</text>
</comment>
<dbReference type="SUPFAM" id="SSF46785">
    <property type="entry name" value="Winged helix' DNA-binding domain"/>
    <property type="match status" value="1"/>
</dbReference>
<dbReference type="Gene3D" id="1.10.10.10">
    <property type="entry name" value="Winged helix-like DNA-binding domain superfamily/Winged helix DNA-binding domain"/>
    <property type="match status" value="1"/>
</dbReference>
<sequence>MADELRRRITDGAIPPGSLLPSESTLMAEFSVARGTVREALALLRAEGLTVAEKGRGTYVRPVVPVRRLGSERYRAELEQVRNGELGTAFTTDQQVAWSAYTLDREFKEVPAAAPVAGLFGVPPGTMLLERRFVFRTHGVPQQMSTSYLLLSMVAGTPVADPANEPWPGGNTSQLHSLGYDITAVREQVSARMPLPDEVHTLRIPGGIPVFAITRQTYVDDVVAEVADIVLPGDRVRLDYLIDLA</sequence>
<dbReference type="Pfam" id="PF00392">
    <property type="entry name" value="GntR"/>
    <property type="match status" value="1"/>
</dbReference>
<dbReference type="InterPro" id="IPR050679">
    <property type="entry name" value="Bact_HTH_transcr_reg"/>
</dbReference>
<dbReference type="PROSITE" id="PS50949">
    <property type="entry name" value="HTH_GNTR"/>
    <property type="match status" value="1"/>
</dbReference>
<evidence type="ECO:0000313" key="6">
    <source>
        <dbReference type="Proteomes" id="UP001518872"/>
    </source>
</evidence>
<dbReference type="PRINTS" id="PR00035">
    <property type="entry name" value="HTHGNTR"/>
</dbReference>
<dbReference type="SUPFAM" id="SSF64288">
    <property type="entry name" value="Chorismate lyase-like"/>
    <property type="match status" value="1"/>
</dbReference>
<evidence type="ECO:0000259" key="4">
    <source>
        <dbReference type="PROSITE" id="PS50949"/>
    </source>
</evidence>
<evidence type="ECO:0000256" key="1">
    <source>
        <dbReference type="ARBA" id="ARBA00023015"/>
    </source>
</evidence>
<dbReference type="EMBL" id="JAFEUC010000002">
    <property type="protein sequence ID" value="MBM7075868.1"/>
    <property type="molecule type" value="Genomic_DNA"/>
</dbReference>
<keyword evidence="2" id="KW-0238">DNA-binding</keyword>
<evidence type="ECO:0000256" key="2">
    <source>
        <dbReference type="ARBA" id="ARBA00023125"/>
    </source>
</evidence>
<name>A0ABS2INK9_9ACTN</name>
<accession>A0ABS2INK9</accession>
<dbReference type="SMART" id="SM00866">
    <property type="entry name" value="UTRA"/>
    <property type="match status" value="1"/>
</dbReference>
<keyword evidence="1" id="KW-0805">Transcription regulation</keyword>
<organism evidence="5 6">
    <name type="scientific">Micromonospora humida</name>
    <dbReference type="NCBI Taxonomy" id="2809018"/>
    <lineage>
        <taxon>Bacteria</taxon>
        <taxon>Bacillati</taxon>
        <taxon>Actinomycetota</taxon>
        <taxon>Actinomycetes</taxon>
        <taxon>Micromonosporales</taxon>
        <taxon>Micromonosporaceae</taxon>
        <taxon>Micromonospora</taxon>
    </lineage>
</organism>
<dbReference type="InterPro" id="IPR036388">
    <property type="entry name" value="WH-like_DNA-bd_sf"/>
</dbReference>
<dbReference type="SMART" id="SM00345">
    <property type="entry name" value="HTH_GNTR"/>
    <property type="match status" value="1"/>
</dbReference>
<dbReference type="Gene3D" id="3.40.1410.10">
    <property type="entry name" value="Chorismate lyase-like"/>
    <property type="match status" value="1"/>
</dbReference>
<dbReference type="RefSeq" id="WP_204923934.1">
    <property type="nucleotide sequence ID" value="NZ_JAFEUC010000002.1"/>
</dbReference>
<proteinExistence type="predicted"/>
<feature type="domain" description="HTH gntR-type" evidence="4">
    <location>
        <begin position="1"/>
        <end position="63"/>
    </location>
</feature>
<gene>
    <name evidence="5" type="ORF">JQX11_05805</name>
</gene>
<dbReference type="Pfam" id="PF07702">
    <property type="entry name" value="UTRA"/>
    <property type="match status" value="1"/>
</dbReference>
<dbReference type="Proteomes" id="UP001518872">
    <property type="component" value="Unassembled WGS sequence"/>
</dbReference>
<evidence type="ECO:0000313" key="5">
    <source>
        <dbReference type="EMBL" id="MBM7075868.1"/>
    </source>
</evidence>
<dbReference type="InterPro" id="IPR028978">
    <property type="entry name" value="Chorismate_lyase_/UTRA_dom_sf"/>
</dbReference>
<dbReference type="PANTHER" id="PTHR44846">
    <property type="entry name" value="MANNOSYL-D-GLYCERATE TRANSPORT/METABOLISM SYSTEM REPRESSOR MNGR-RELATED"/>
    <property type="match status" value="1"/>
</dbReference>